<evidence type="ECO:0000313" key="2">
    <source>
        <dbReference type="EMBL" id="CAI6089117.1"/>
    </source>
</evidence>
<dbReference type="InterPro" id="IPR011009">
    <property type="entry name" value="Kinase-like_dom_sf"/>
</dbReference>
<dbReference type="Gene3D" id="1.10.510.10">
    <property type="entry name" value="Transferase(Phosphotransferase) domain 1"/>
    <property type="match status" value="1"/>
</dbReference>
<dbReference type="Proteomes" id="UP001160390">
    <property type="component" value="Unassembled WGS sequence"/>
</dbReference>
<name>A0AA35Q292_9HYPO</name>
<reference evidence="2" key="1">
    <citation type="submission" date="2023-01" db="EMBL/GenBank/DDBJ databases">
        <authorList>
            <person name="Piombo E."/>
        </authorList>
    </citation>
    <scope>NUCLEOTIDE SEQUENCE</scope>
</reference>
<dbReference type="GO" id="GO:0005524">
    <property type="term" value="F:ATP binding"/>
    <property type="evidence" value="ECO:0007669"/>
    <property type="project" value="InterPro"/>
</dbReference>
<accession>A0AA35Q292</accession>
<keyword evidence="3" id="KW-1185">Reference proteome</keyword>
<gene>
    <name evidence="2" type="ORF">CCHLO57077_00019067</name>
</gene>
<sequence length="242" mass="26732">MAAAIVRLNLTSAIAAGPASTEFLTVFASELLNLSEWVPRWFTSYEIELPADAEEHPLLHGPSKVIAKESRTECFFKGLGAGSEGTIGELVALHTIENATKSGSLASDARVCRLYGLVVDTLGPHRSDTRVVGMLLSYIKTKRRGILGTLQYVAHEEQSRKHLHRWANDLNNILGGLHKARCIWGDAKPENVLVDNEDNLWLIDFGGGYTPGWVGEEQQGTQRGDLEAMEKIRQWLEQLGDQ</sequence>
<dbReference type="InterPro" id="IPR000719">
    <property type="entry name" value="Prot_kinase_dom"/>
</dbReference>
<dbReference type="SUPFAM" id="SSF56112">
    <property type="entry name" value="Protein kinase-like (PK-like)"/>
    <property type="match status" value="1"/>
</dbReference>
<comment type="caution">
    <text evidence="2">The sequence shown here is derived from an EMBL/GenBank/DDBJ whole genome shotgun (WGS) entry which is preliminary data.</text>
</comment>
<dbReference type="AlphaFoldDB" id="A0AA35Q292"/>
<dbReference type="EMBL" id="CABFNP030000910">
    <property type="protein sequence ID" value="CAI6089117.1"/>
    <property type="molecule type" value="Genomic_DNA"/>
</dbReference>
<evidence type="ECO:0000313" key="3">
    <source>
        <dbReference type="Proteomes" id="UP001160390"/>
    </source>
</evidence>
<dbReference type="PROSITE" id="PS50011">
    <property type="entry name" value="PROTEIN_KINASE_DOM"/>
    <property type="match status" value="1"/>
</dbReference>
<organism evidence="2 3">
    <name type="scientific">Clonostachys chloroleuca</name>
    <dbReference type="NCBI Taxonomy" id="1926264"/>
    <lineage>
        <taxon>Eukaryota</taxon>
        <taxon>Fungi</taxon>
        <taxon>Dikarya</taxon>
        <taxon>Ascomycota</taxon>
        <taxon>Pezizomycotina</taxon>
        <taxon>Sordariomycetes</taxon>
        <taxon>Hypocreomycetidae</taxon>
        <taxon>Hypocreales</taxon>
        <taxon>Bionectriaceae</taxon>
        <taxon>Clonostachys</taxon>
    </lineage>
</organism>
<evidence type="ECO:0000259" key="1">
    <source>
        <dbReference type="PROSITE" id="PS50011"/>
    </source>
</evidence>
<dbReference type="GO" id="GO:0004672">
    <property type="term" value="F:protein kinase activity"/>
    <property type="evidence" value="ECO:0007669"/>
    <property type="project" value="InterPro"/>
</dbReference>
<protein>
    <recommendedName>
        <fullName evidence="1">Protein kinase domain-containing protein</fullName>
    </recommendedName>
</protein>
<feature type="domain" description="Protein kinase" evidence="1">
    <location>
        <begin position="8"/>
        <end position="242"/>
    </location>
</feature>
<proteinExistence type="predicted"/>